<feature type="compositionally biased region" description="Basic and acidic residues" evidence="1">
    <location>
        <begin position="628"/>
        <end position="640"/>
    </location>
</feature>
<organism evidence="2 3">
    <name type="scientific">Macrostomum lignano</name>
    <dbReference type="NCBI Taxonomy" id="282301"/>
    <lineage>
        <taxon>Eukaryota</taxon>
        <taxon>Metazoa</taxon>
        <taxon>Spiralia</taxon>
        <taxon>Lophotrochozoa</taxon>
        <taxon>Platyhelminthes</taxon>
        <taxon>Rhabditophora</taxon>
        <taxon>Macrostomorpha</taxon>
        <taxon>Macrostomida</taxon>
        <taxon>Macrostomidae</taxon>
        <taxon>Macrostomum</taxon>
    </lineage>
</organism>
<dbReference type="PANTHER" id="PTHR13219:SF6">
    <property type="entry name" value="TRANSMEMBRANE PROTEIN 94"/>
    <property type="match status" value="1"/>
</dbReference>
<sequence length="662" mass="73062">VSNAATGSPPPPFTQLDRKRLQLLQPPTATQSYCDAFAYTPVLQQDVAGRRQRRSMRRIAAVRRAQRRLRSAHANAAQHASVRTPTPMLSGLIDQLELGCIRFVYFSEENELHPQCRAPRWPNFKPVGQRTCPDQHGHQQGHLQRANRTSWCSPRKHLVATGAADSRRRLRIGFPMMSTQRRPGVRSGLSSRDDAQSGCSTASGHRCGRLQGGVRAVVRRSEQVRLPRGIAEIRPHLQKVDNVPLQVVSLVYRLRYRRRVGDAAHHAAVRERSVLLYSGFESEVCSRLAKITTSAIALVPQLPPTCRKRAGAASRVQTRTQSAFVAAKLLSLPAGYAPTRLGHRRPHRRLPLLTVVAALVFVAFVYTPLFPPSWLPEMPHCLATSLLLLTAPAIGAPLCDRIAISYYQYYSLSMENVTACLGHSLWSQQRDNEQLLARFRACCSALLCWLASAVHRSTGPVDAVGLEAACPSWVFTCGCRWILWCWPWGPFNEIVSSTGRCLTLPTDTGSSDIVPLSQSSAHTASGSVQSHQPDIQRGPVSHKQQGVLGQRSRYQAVAHLSMAASVCHSNAALSIKSCRLWNSSTTRSLGAESGVAHEEHELRGAALQAPLSAPQTAQLIPACQIRLRRGDRNQQPERRVQPPLALRRQLVDRRGAPTVSVE</sequence>
<dbReference type="PANTHER" id="PTHR13219">
    <property type="entry name" value="TRANSMEMBRANE PROTEIN 94"/>
    <property type="match status" value="1"/>
</dbReference>
<accession>A0A1I8FDX5</accession>
<evidence type="ECO:0000256" key="1">
    <source>
        <dbReference type="SAM" id="MobiDB-lite"/>
    </source>
</evidence>
<keyword evidence="2" id="KW-1185">Reference proteome</keyword>
<dbReference type="WBParaSite" id="maker-unitig_30849-snap-gene-0.2-mRNA-1">
    <property type="protein sequence ID" value="maker-unitig_30849-snap-gene-0.2-mRNA-1"/>
    <property type="gene ID" value="maker-unitig_30849-snap-gene-0.2"/>
</dbReference>
<feature type="region of interest" description="Disordered" evidence="1">
    <location>
        <begin position="524"/>
        <end position="547"/>
    </location>
</feature>
<feature type="compositionally biased region" description="Polar residues" evidence="1">
    <location>
        <begin position="524"/>
        <end position="533"/>
    </location>
</feature>
<name>A0A1I8FDX5_9PLAT</name>
<feature type="region of interest" description="Disordered" evidence="1">
    <location>
        <begin position="627"/>
        <end position="662"/>
    </location>
</feature>
<reference evidence="3" key="1">
    <citation type="submission" date="2016-11" db="UniProtKB">
        <authorList>
            <consortium name="WormBaseParasite"/>
        </authorList>
    </citation>
    <scope>IDENTIFICATION</scope>
</reference>
<protein>
    <submittedName>
        <fullName evidence="3">G_PROTEIN_RECEP_F1_2 domain-containing protein</fullName>
    </submittedName>
</protein>
<evidence type="ECO:0000313" key="2">
    <source>
        <dbReference type="Proteomes" id="UP000095280"/>
    </source>
</evidence>
<feature type="region of interest" description="Disordered" evidence="1">
    <location>
        <begin position="179"/>
        <end position="205"/>
    </location>
</feature>
<proteinExistence type="predicted"/>
<dbReference type="AlphaFoldDB" id="A0A1I8FDX5"/>
<feature type="region of interest" description="Disordered" evidence="1">
    <location>
        <begin position="129"/>
        <end position="148"/>
    </location>
</feature>
<evidence type="ECO:0000313" key="3">
    <source>
        <dbReference type="WBParaSite" id="maker-unitig_30849-snap-gene-0.2-mRNA-1"/>
    </source>
</evidence>
<dbReference type="InterPro" id="IPR039720">
    <property type="entry name" value="TMEM94"/>
</dbReference>
<dbReference type="Proteomes" id="UP000095280">
    <property type="component" value="Unplaced"/>
</dbReference>